<evidence type="ECO:0000256" key="2">
    <source>
        <dbReference type="ARBA" id="ARBA00022448"/>
    </source>
</evidence>
<dbReference type="InterPro" id="IPR050721">
    <property type="entry name" value="Trk_Ktr_HKT_K-transport"/>
</dbReference>
<evidence type="ECO:0000256" key="6">
    <source>
        <dbReference type="ARBA" id="ARBA00023065"/>
    </source>
</evidence>
<evidence type="ECO:0000259" key="8">
    <source>
        <dbReference type="PROSITE" id="PS51202"/>
    </source>
</evidence>
<organism evidence="9">
    <name type="scientific">uncultured Thermomicrobiales bacterium</name>
    <dbReference type="NCBI Taxonomy" id="1645740"/>
    <lineage>
        <taxon>Bacteria</taxon>
        <taxon>Pseudomonadati</taxon>
        <taxon>Thermomicrobiota</taxon>
        <taxon>Thermomicrobia</taxon>
        <taxon>Thermomicrobiales</taxon>
        <taxon>environmental samples</taxon>
    </lineage>
</organism>
<dbReference type="PRINTS" id="PR00335">
    <property type="entry name" value="KUPTAKETRKA"/>
</dbReference>
<dbReference type="PROSITE" id="PS51202">
    <property type="entry name" value="RCK_C"/>
    <property type="match status" value="1"/>
</dbReference>
<reference evidence="9" key="1">
    <citation type="submission" date="2020-02" db="EMBL/GenBank/DDBJ databases">
        <authorList>
            <person name="Meier V. D."/>
        </authorList>
    </citation>
    <scope>NUCLEOTIDE SEQUENCE</scope>
    <source>
        <strain evidence="9">AVDCRST_MAG73</strain>
    </source>
</reference>
<dbReference type="GO" id="GO:0005886">
    <property type="term" value="C:plasma membrane"/>
    <property type="evidence" value="ECO:0007669"/>
    <property type="project" value="InterPro"/>
</dbReference>
<feature type="domain" description="RCK C-terminal" evidence="8">
    <location>
        <begin position="137"/>
        <end position="218"/>
    </location>
</feature>
<keyword evidence="3" id="KW-0633">Potassium transport</keyword>
<feature type="domain" description="RCK N-terminal" evidence="7">
    <location>
        <begin position="1"/>
        <end position="117"/>
    </location>
</feature>
<dbReference type="Gene3D" id="3.30.70.1450">
    <property type="entry name" value="Regulator of K+ conductance, C-terminal domain"/>
    <property type="match status" value="1"/>
</dbReference>
<evidence type="ECO:0000259" key="7">
    <source>
        <dbReference type="PROSITE" id="PS51201"/>
    </source>
</evidence>
<proteinExistence type="predicted"/>
<dbReference type="SUPFAM" id="SSF116726">
    <property type="entry name" value="TrkA C-terminal domain-like"/>
    <property type="match status" value="1"/>
</dbReference>
<name>A0A6J4U9B5_9BACT</name>
<dbReference type="InterPro" id="IPR006036">
    <property type="entry name" value="K_uptake_TrkA"/>
</dbReference>
<evidence type="ECO:0000256" key="1">
    <source>
        <dbReference type="ARBA" id="ARBA00017378"/>
    </source>
</evidence>
<dbReference type="Gene3D" id="3.40.50.720">
    <property type="entry name" value="NAD(P)-binding Rossmann-like Domain"/>
    <property type="match status" value="1"/>
</dbReference>
<dbReference type="Pfam" id="PF02254">
    <property type="entry name" value="TrkA_N"/>
    <property type="match status" value="1"/>
</dbReference>
<dbReference type="PANTHER" id="PTHR43833:SF5">
    <property type="entry name" value="TRK SYSTEM POTASSIUM UPTAKE PROTEIN TRKA"/>
    <property type="match status" value="1"/>
</dbReference>
<dbReference type="Pfam" id="PF02080">
    <property type="entry name" value="TrkA_C"/>
    <property type="match status" value="1"/>
</dbReference>
<sequence length="218" mass="23747">MYIIVVGGGKVGYYLTKTLLGEGHEVLLIERNGDKVDTFTERFGAVVVQGDGAEAAILANAGAARADVVIAVTGEDEDNLVVCQMARQKFHVRRTIARVNNPKNEQLFRLLGIDVTVSQTNYILNIIEQSIPDRSFIHLLSLRHADLAIIEATIAENSPVANRSISEIDLPVDCVIAAIARGPHLIVPTPGTEVQPGDEIIAVTHREQEDELRRLLVA</sequence>
<dbReference type="PROSITE" id="PS51201">
    <property type="entry name" value="RCK_N"/>
    <property type="match status" value="1"/>
</dbReference>
<keyword evidence="4" id="KW-0630">Potassium</keyword>
<evidence type="ECO:0000256" key="4">
    <source>
        <dbReference type="ARBA" id="ARBA00022958"/>
    </source>
</evidence>
<dbReference type="AlphaFoldDB" id="A0A6J4U9B5"/>
<dbReference type="InterPro" id="IPR036291">
    <property type="entry name" value="NAD(P)-bd_dom_sf"/>
</dbReference>
<keyword evidence="2" id="KW-0813">Transport</keyword>
<keyword evidence="5" id="KW-0520">NAD</keyword>
<dbReference type="InterPro" id="IPR003148">
    <property type="entry name" value="RCK_N"/>
</dbReference>
<evidence type="ECO:0000313" key="9">
    <source>
        <dbReference type="EMBL" id="CAA9543843.1"/>
    </source>
</evidence>
<keyword evidence="6" id="KW-0406">Ion transport</keyword>
<protein>
    <recommendedName>
        <fullName evidence="1">Trk system potassium uptake protein TrkA</fullName>
    </recommendedName>
</protein>
<gene>
    <name evidence="9" type="ORF">AVDCRST_MAG73-2209</name>
</gene>
<accession>A0A6J4U9B5</accession>
<dbReference type="EMBL" id="CADCWE010000140">
    <property type="protein sequence ID" value="CAA9543843.1"/>
    <property type="molecule type" value="Genomic_DNA"/>
</dbReference>
<evidence type="ECO:0000256" key="5">
    <source>
        <dbReference type="ARBA" id="ARBA00023027"/>
    </source>
</evidence>
<evidence type="ECO:0000256" key="3">
    <source>
        <dbReference type="ARBA" id="ARBA00022538"/>
    </source>
</evidence>
<dbReference type="GO" id="GO:0015079">
    <property type="term" value="F:potassium ion transmembrane transporter activity"/>
    <property type="evidence" value="ECO:0007669"/>
    <property type="project" value="InterPro"/>
</dbReference>
<dbReference type="PANTHER" id="PTHR43833">
    <property type="entry name" value="POTASSIUM CHANNEL PROTEIN 2-RELATED-RELATED"/>
    <property type="match status" value="1"/>
</dbReference>
<dbReference type="InterPro" id="IPR036721">
    <property type="entry name" value="RCK_C_sf"/>
</dbReference>
<dbReference type="SUPFAM" id="SSF51735">
    <property type="entry name" value="NAD(P)-binding Rossmann-fold domains"/>
    <property type="match status" value="1"/>
</dbReference>
<dbReference type="InterPro" id="IPR006037">
    <property type="entry name" value="RCK_C"/>
</dbReference>